<dbReference type="SUPFAM" id="SSF56112">
    <property type="entry name" value="Protein kinase-like (PK-like)"/>
    <property type="match status" value="1"/>
</dbReference>
<dbReference type="Gene3D" id="1.10.510.10">
    <property type="entry name" value="Transferase(Phosphotransferase) domain 1"/>
    <property type="match status" value="1"/>
</dbReference>
<dbReference type="HOGENOM" id="CLU_013871_2_2_1"/>
<gene>
    <name evidence="2" type="ORF">PISMIDRAFT_10826</name>
</gene>
<dbReference type="InterPro" id="IPR000719">
    <property type="entry name" value="Prot_kinase_dom"/>
</dbReference>
<dbReference type="GO" id="GO:0004672">
    <property type="term" value="F:protein kinase activity"/>
    <property type="evidence" value="ECO:0007669"/>
    <property type="project" value="InterPro"/>
</dbReference>
<name>A0A0C9Z383_9AGAM</name>
<dbReference type="InterPro" id="IPR011009">
    <property type="entry name" value="Kinase-like_dom_sf"/>
</dbReference>
<accession>A0A0C9Z383</accession>
<reference evidence="3" key="2">
    <citation type="submission" date="2015-01" db="EMBL/GenBank/DDBJ databases">
        <title>Evolutionary Origins and Diversification of the Mycorrhizal Mutualists.</title>
        <authorList>
            <consortium name="DOE Joint Genome Institute"/>
            <consortium name="Mycorrhizal Genomics Consortium"/>
            <person name="Kohler A."/>
            <person name="Kuo A."/>
            <person name="Nagy L.G."/>
            <person name="Floudas D."/>
            <person name="Copeland A."/>
            <person name="Barry K.W."/>
            <person name="Cichocki N."/>
            <person name="Veneault-Fourrey C."/>
            <person name="LaButti K."/>
            <person name="Lindquist E.A."/>
            <person name="Lipzen A."/>
            <person name="Lundell T."/>
            <person name="Morin E."/>
            <person name="Murat C."/>
            <person name="Riley R."/>
            <person name="Ohm R."/>
            <person name="Sun H."/>
            <person name="Tunlid A."/>
            <person name="Henrissat B."/>
            <person name="Grigoriev I.V."/>
            <person name="Hibbett D.S."/>
            <person name="Martin F."/>
        </authorList>
    </citation>
    <scope>NUCLEOTIDE SEQUENCE [LARGE SCALE GENOMIC DNA]</scope>
    <source>
        <strain evidence="3">441</strain>
    </source>
</reference>
<evidence type="ECO:0000313" key="3">
    <source>
        <dbReference type="Proteomes" id="UP000054018"/>
    </source>
</evidence>
<sequence length="436" mass="48600">MAKSGRYFSHQGGIRKILDGRCIAEGYDAVGPPIQLFNPAFAYFTSKAFDPDLAVPPAYMTNVYDLVNSSAVIYHSEVQRRDFLKPIIQKLTGHLTIFTQNADGTAPDGVVLVPQEHKGFVHLVVYEEKKEFGDGGADPSTQAAFSYWHIFTQKDAAIHTFRLATCCPVFIIAHAGPWLAILGGIITTRCIVQRLTDYLWLPLHSTHDDDHWLQSCLTTSQFLLPIPDFSPLFPEGIDKVQFRYQRPLDIADSCVTYLAKTDEESPKNIVVKFVMRNGDDVHQVMADAGFAPKLRYYGPIGTGADAILYGKLKMVVMDYVEGMTLSDALKRRQVPAEFPVHLRQAIAHLHSAGFAFGDLREPNIMVTPRDKVTVRLIDFDWAGKDGKVLYSVSISSKITWPAGVASLMPIRKQHDLINLTRILTSIQGDTIMDVCV</sequence>
<dbReference type="PROSITE" id="PS50011">
    <property type="entry name" value="PROTEIN_KINASE_DOM"/>
    <property type="match status" value="1"/>
</dbReference>
<feature type="domain" description="Protein kinase" evidence="1">
    <location>
        <begin position="242"/>
        <end position="436"/>
    </location>
</feature>
<evidence type="ECO:0000259" key="1">
    <source>
        <dbReference type="PROSITE" id="PS50011"/>
    </source>
</evidence>
<dbReference type="GO" id="GO:0005524">
    <property type="term" value="F:ATP binding"/>
    <property type="evidence" value="ECO:0007669"/>
    <property type="project" value="InterPro"/>
</dbReference>
<proteinExistence type="predicted"/>
<dbReference type="EMBL" id="KN833725">
    <property type="protein sequence ID" value="KIK23481.1"/>
    <property type="molecule type" value="Genomic_DNA"/>
</dbReference>
<keyword evidence="3" id="KW-1185">Reference proteome</keyword>
<dbReference type="OrthoDB" id="4062651at2759"/>
<dbReference type="Proteomes" id="UP000054018">
    <property type="component" value="Unassembled WGS sequence"/>
</dbReference>
<evidence type="ECO:0000313" key="2">
    <source>
        <dbReference type="EMBL" id="KIK23481.1"/>
    </source>
</evidence>
<dbReference type="AlphaFoldDB" id="A0A0C9Z383"/>
<organism evidence="2 3">
    <name type="scientific">Pisolithus microcarpus 441</name>
    <dbReference type="NCBI Taxonomy" id="765257"/>
    <lineage>
        <taxon>Eukaryota</taxon>
        <taxon>Fungi</taxon>
        <taxon>Dikarya</taxon>
        <taxon>Basidiomycota</taxon>
        <taxon>Agaricomycotina</taxon>
        <taxon>Agaricomycetes</taxon>
        <taxon>Agaricomycetidae</taxon>
        <taxon>Boletales</taxon>
        <taxon>Sclerodermatineae</taxon>
        <taxon>Pisolithaceae</taxon>
        <taxon>Pisolithus</taxon>
    </lineage>
</organism>
<dbReference type="STRING" id="765257.A0A0C9Z383"/>
<reference evidence="2 3" key="1">
    <citation type="submission" date="2014-04" db="EMBL/GenBank/DDBJ databases">
        <authorList>
            <consortium name="DOE Joint Genome Institute"/>
            <person name="Kuo A."/>
            <person name="Kohler A."/>
            <person name="Costa M.D."/>
            <person name="Nagy L.G."/>
            <person name="Floudas D."/>
            <person name="Copeland A."/>
            <person name="Barry K.W."/>
            <person name="Cichocki N."/>
            <person name="Veneault-Fourrey C."/>
            <person name="LaButti K."/>
            <person name="Lindquist E.A."/>
            <person name="Lipzen A."/>
            <person name="Lundell T."/>
            <person name="Morin E."/>
            <person name="Murat C."/>
            <person name="Sun H."/>
            <person name="Tunlid A."/>
            <person name="Henrissat B."/>
            <person name="Grigoriev I.V."/>
            <person name="Hibbett D.S."/>
            <person name="Martin F."/>
            <person name="Nordberg H.P."/>
            <person name="Cantor M.N."/>
            <person name="Hua S.X."/>
        </authorList>
    </citation>
    <scope>NUCLEOTIDE SEQUENCE [LARGE SCALE GENOMIC DNA]</scope>
    <source>
        <strain evidence="2 3">441</strain>
    </source>
</reference>
<protein>
    <recommendedName>
        <fullName evidence="1">Protein kinase domain-containing protein</fullName>
    </recommendedName>
</protein>